<dbReference type="InterPro" id="IPR050173">
    <property type="entry name" value="ABC_transporter_C-like"/>
</dbReference>
<feature type="domain" description="ABC transmembrane type-1" evidence="8">
    <location>
        <begin position="221"/>
        <end position="338"/>
    </location>
</feature>
<dbReference type="STRING" id="92696.A0A4R0RBD0"/>
<sequence length="338" mass="38393">MPRQYTPVVPENVPEDIPSTNTSSWLAMATTHAYSDSIIWKANRVKHLQFEELPPLSDRYYMKNLIDVTCELHLGLRLMFRVFPWEHAEMALMLFLRVFTSFIGPIGINRLLNYLETGGESAIVQPWTNVLTQAQAILTQLIFDHVLRMRVKTDITNTTGDSATTSAAKKSAGSNLVGRLSNLVTTDLTAIQDGQSVLGLYYLQRDFFYIRYWAGGDVYPGLAVMIALIPIPGYVAKILRNVQVQKMKKSDSRVQDVTETMNSIRMVKLFGWERKRSQQLDEKREDELRAVRKQKLLSLFNGIANPIATIIVTYATYTVIMKETLTASKVLICIHAHF</sequence>
<dbReference type="AlphaFoldDB" id="A0A4R0RBD0"/>
<accession>A0A4R0RBD0</accession>
<evidence type="ECO:0000256" key="1">
    <source>
        <dbReference type="ARBA" id="ARBA00022448"/>
    </source>
</evidence>
<dbReference type="PANTHER" id="PTHR24223">
    <property type="entry name" value="ATP-BINDING CASSETTE SUB-FAMILY C"/>
    <property type="match status" value="1"/>
</dbReference>
<keyword evidence="5 7" id="KW-1133">Transmembrane helix</keyword>
<keyword evidence="10" id="KW-1185">Reference proteome</keyword>
<keyword evidence="2 7" id="KW-0812">Transmembrane</keyword>
<dbReference type="EMBL" id="RWJN01000450">
    <property type="protein sequence ID" value="TCD61579.1"/>
    <property type="molecule type" value="Genomic_DNA"/>
</dbReference>
<dbReference type="InterPro" id="IPR036640">
    <property type="entry name" value="ABC1_TM_sf"/>
</dbReference>
<proteinExistence type="predicted"/>
<evidence type="ECO:0000256" key="2">
    <source>
        <dbReference type="ARBA" id="ARBA00022692"/>
    </source>
</evidence>
<dbReference type="GO" id="GO:0140359">
    <property type="term" value="F:ABC-type transporter activity"/>
    <property type="evidence" value="ECO:0007669"/>
    <property type="project" value="InterPro"/>
</dbReference>
<evidence type="ECO:0000313" key="10">
    <source>
        <dbReference type="Proteomes" id="UP000292702"/>
    </source>
</evidence>
<keyword evidence="4" id="KW-0067">ATP-binding</keyword>
<protein>
    <recommendedName>
        <fullName evidence="8">ABC transmembrane type-1 domain-containing protein</fullName>
    </recommendedName>
</protein>
<dbReference type="GO" id="GO:0016020">
    <property type="term" value="C:membrane"/>
    <property type="evidence" value="ECO:0007669"/>
    <property type="project" value="InterPro"/>
</dbReference>
<keyword evidence="3" id="KW-0547">Nucleotide-binding</keyword>
<evidence type="ECO:0000259" key="8">
    <source>
        <dbReference type="PROSITE" id="PS50929"/>
    </source>
</evidence>
<dbReference type="GO" id="GO:0005524">
    <property type="term" value="F:ATP binding"/>
    <property type="evidence" value="ECO:0007669"/>
    <property type="project" value="UniProtKB-KW"/>
</dbReference>
<feature type="transmembrane region" description="Helical" evidence="7">
    <location>
        <begin position="218"/>
        <end position="239"/>
    </location>
</feature>
<dbReference type="SUPFAM" id="SSF90123">
    <property type="entry name" value="ABC transporter transmembrane region"/>
    <property type="match status" value="1"/>
</dbReference>
<organism evidence="9 10">
    <name type="scientific">Steccherinum ochraceum</name>
    <dbReference type="NCBI Taxonomy" id="92696"/>
    <lineage>
        <taxon>Eukaryota</taxon>
        <taxon>Fungi</taxon>
        <taxon>Dikarya</taxon>
        <taxon>Basidiomycota</taxon>
        <taxon>Agaricomycotina</taxon>
        <taxon>Agaricomycetes</taxon>
        <taxon>Polyporales</taxon>
        <taxon>Steccherinaceae</taxon>
        <taxon>Steccherinum</taxon>
    </lineage>
</organism>
<evidence type="ECO:0000256" key="4">
    <source>
        <dbReference type="ARBA" id="ARBA00022840"/>
    </source>
</evidence>
<dbReference type="InterPro" id="IPR011527">
    <property type="entry name" value="ABC1_TM_dom"/>
</dbReference>
<evidence type="ECO:0000256" key="6">
    <source>
        <dbReference type="ARBA" id="ARBA00023136"/>
    </source>
</evidence>
<dbReference type="PANTHER" id="PTHR24223:SF356">
    <property type="entry name" value="ATP-BINDING CASSETTE TRANSPORTER ABC4"/>
    <property type="match status" value="1"/>
</dbReference>
<dbReference type="Gene3D" id="1.20.1560.10">
    <property type="entry name" value="ABC transporter type 1, transmembrane domain"/>
    <property type="match status" value="1"/>
</dbReference>
<evidence type="ECO:0000256" key="5">
    <source>
        <dbReference type="ARBA" id="ARBA00022989"/>
    </source>
</evidence>
<evidence type="ECO:0000256" key="3">
    <source>
        <dbReference type="ARBA" id="ARBA00022741"/>
    </source>
</evidence>
<dbReference type="Pfam" id="PF00664">
    <property type="entry name" value="ABC_membrane"/>
    <property type="match status" value="1"/>
</dbReference>
<evidence type="ECO:0000313" key="9">
    <source>
        <dbReference type="EMBL" id="TCD61579.1"/>
    </source>
</evidence>
<name>A0A4R0RBD0_9APHY</name>
<reference evidence="9 10" key="1">
    <citation type="submission" date="2018-11" db="EMBL/GenBank/DDBJ databases">
        <title>Genome assembly of Steccherinum ochraceum LE-BIN_3174, the white-rot fungus of the Steccherinaceae family (The Residual Polyporoid clade, Polyporales, Basidiomycota).</title>
        <authorList>
            <person name="Fedorova T.V."/>
            <person name="Glazunova O.A."/>
            <person name="Landesman E.O."/>
            <person name="Moiseenko K.V."/>
            <person name="Psurtseva N.V."/>
            <person name="Savinova O.S."/>
            <person name="Shakhova N.V."/>
            <person name="Tyazhelova T.V."/>
            <person name="Vasina D.V."/>
        </authorList>
    </citation>
    <scope>NUCLEOTIDE SEQUENCE [LARGE SCALE GENOMIC DNA]</scope>
    <source>
        <strain evidence="9 10">LE-BIN_3174</strain>
    </source>
</reference>
<dbReference type="OrthoDB" id="6500128at2759"/>
<evidence type="ECO:0000256" key="7">
    <source>
        <dbReference type="SAM" id="Phobius"/>
    </source>
</evidence>
<dbReference type="CDD" id="cd18596">
    <property type="entry name" value="ABC_6TM_VMR1_D1_like"/>
    <property type="match status" value="1"/>
</dbReference>
<keyword evidence="1" id="KW-0813">Transport</keyword>
<comment type="caution">
    <text evidence="9">The sequence shown here is derived from an EMBL/GenBank/DDBJ whole genome shotgun (WGS) entry which is preliminary data.</text>
</comment>
<keyword evidence="6 7" id="KW-0472">Membrane</keyword>
<feature type="transmembrane region" description="Helical" evidence="7">
    <location>
        <begin position="299"/>
        <end position="320"/>
    </location>
</feature>
<dbReference type="PROSITE" id="PS50929">
    <property type="entry name" value="ABC_TM1F"/>
    <property type="match status" value="1"/>
</dbReference>
<dbReference type="Proteomes" id="UP000292702">
    <property type="component" value="Unassembled WGS sequence"/>
</dbReference>
<gene>
    <name evidence="9" type="ORF">EIP91_008234</name>
</gene>